<keyword evidence="2" id="KW-1185">Reference proteome</keyword>
<dbReference type="Proteomes" id="UP000679335">
    <property type="component" value="Chromosome"/>
</dbReference>
<name>A0ABX8GJR2_9CELL</name>
<evidence type="ECO:0000313" key="1">
    <source>
        <dbReference type="EMBL" id="QWC16145.1"/>
    </source>
</evidence>
<gene>
    <name evidence="1" type="ORF">KKR89_00200</name>
</gene>
<evidence type="ECO:0000313" key="2">
    <source>
        <dbReference type="Proteomes" id="UP000679335"/>
    </source>
</evidence>
<reference evidence="1 2" key="1">
    <citation type="submission" date="2021-05" db="EMBL/GenBank/DDBJ databases">
        <title>Novel species in genus Cellulomonas.</title>
        <authorList>
            <person name="Zhang G."/>
        </authorList>
    </citation>
    <scope>NUCLEOTIDE SEQUENCE [LARGE SCALE GENOMIC DNA]</scope>
    <source>
        <strain evidence="2">zg-ZUI157</strain>
    </source>
</reference>
<dbReference type="RefSeq" id="WP_208196709.1">
    <property type="nucleotide sequence ID" value="NZ_CP076023.1"/>
</dbReference>
<protein>
    <submittedName>
        <fullName evidence="1">Uncharacterized protein</fullName>
    </submittedName>
</protein>
<sequence length="295" mass="31770">MGILSFLTRKAKPFDREAAQARVRALESVLPAGSQILLMEPEKGFPLTYLVQTVADRSGSSAMLAAAVDVVREGEENWSLDLAVHSGDDDDAPYSTFALPRHALPALDLLRTAHDDLYAAIPTQTISLDASDGSFAISDVAREDALETARVAVRWWEGVLQRSGDRWSASSLTVAVGIGVGADGVHADINYDATIEREPDPLGRHSGPTGSKHVSDAVWAAHVFTAWEDNLPALEVMLGLPVPADHEVDFTFTSDALKPRLTVSHHETYDEDEATAKELVAAIREQVPGSKLKVG</sequence>
<dbReference type="EMBL" id="CP076023">
    <property type="protein sequence ID" value="QWC16145.1"/>
    <property type="molecule type" value="Genomic_DNA"/>
</dbReference>
<proteinExistence type="predicted"/>
<organism evidence="1 2">
    <name type="scientific">Cellulomonas dongxiuzhuiae</name>
    <dbReference type="NCBI Taxonomy" id="2819979"/>
    <lineage>
        <taxon>Bacteria</taxon>
        <taxon>Bacillati</taxon>
        <taxon>Actinomycetota</taxon>
        <taxon>Actinomycetes</taxon>
        <taxon>Micrococcales</taxon>
        <taxon>Cellulomonadaceae</taxon>
        <taxon>Cellulomonas</taxon>
    </lineage>
</organism>
<accession>A0ABX8GJR2</accession>